<dbReference type="GO" id="GO:0061603">
    <property type="term" value="F:molybdenum cofactor guanylyltransferase activity"/>
    <property type="evidence" value="ECO:0007669"/>
    <property type="project" value="UniProtKB-EC"/>
</dbReference>
<keyword evidence="2 8" id="KW-0808">Transferase</keyword>
<dbReference type="GO" id="GO:0005525">
    <property type="term" value="F:GTP binding"/>
    <property type="evidence" value="ECO:0007669"/>
    <property type="project" value="UniProtKB-UniRule"/>
</dbReference>
<evidence type="ECO:0000256" key="6">
    <source>
        <dbReference type="ARBA" id="ARBA00023134"/>
    </source>
</evidence>
<dbReference type="AlphaFoldDB" id="A0A549YKY5"/>
<feature type="binding site" evidence="8">
    <location>
        <position position="94"/>
    </location>
    <ligand>
        <name>Mg(2+)</name>
        <dbReference type="ChEBI" id="CHEBI:18420"/>
    </ligand>
</feature>
<feature type="binding site" evidence="8">
    <location>
        <position position="94"/>
    </location>
    <ligand>
        <name>GTP</name>
        <dbReference type="ChEBI" id="CHEBI:37565"/>
    </ligand>
</feature>
<evidence type="ECO:0000259" key="9">
    <source>
        <dbReference type="Pfam" id="PF12804"/>
    </source>
</evidence>
<keyword evidence="3 8" id="KW-0479">Metal-binding</keyword>
<gene>
    <name evidence="8" type="primary">mobA</name>
    <name evidence="10" type="ORF">FH966_12925</name>
</gene>
<comment type="caution">
    <text evidence="8">Lacks conserved residue(s) required for the propagation of feature annotation.</text>
</comment>
<feature type="binding site" evidence="8">
    <location>
        <begin position="8"/>
        <end position="10"/>
    </location>
    <ligand>
        <name>GTP</name>
        <dbReference type="ChEBI" id="CHEBI:37565"/>
    </ligand>
</feature>
<keyword evidence="10" id="KW-0548">Nucleotidyltransferase</keyword>
<name>A0A549YKY5_9BACI</name>
<feature type="binding site" evidence="8">
    <location>
        <position position="65"/>
    </location>
    <ligand>
        <name>GTP</name>
        <dbReference type="ChEBI" id="CHEBI:37565"/>
    </ligand>
</feature>
<keyword evidence="5 8" id="KW-0460">Magnesium</keyword>
<sequence>MQISGIILAGGQSSRMGTNKSLLEINGEPAIAHINNELSHFCHDRAVISNDPAPYAFLGTDIYCDRYKHKGPLAGIEAGLYHSSNDICAFAACDMPFISREVYLLLLHAMHSYDYDAVVPVYNEKMHPLSGIYRKRVLPEVENLLERDQRKVRTLFEHINVRYVSNYEGIDDHLLLKHFFNMNYPHQYEEAKHL</sequence>
<protein>
    <recommendedName>
        <fullName evidence="8">Probable molybdenum cofactor guanylyltransferase</fullName>
        <shortName evidence="8">MoCo guanylyltransferase</shortName>
        <ecNumber evidence="8">2.7.7.77</ecNumber>
    </recommendedName>
    <alternativeName>
        <fullName evidence="8">GTP:molybdopterin guanylyltransferase</fullName>
    </alternativeName>
    <alternativeName>
        <fullName evidence="8">Mo-MPT guanylyltransferase</fullName>
    </alternativeName>
    <alternativeName>
        <fullName evidence="8">Molybdopterin guanylyltransferase</fullName>
    </alternativeName>
    <alternativeName>
        <fullName evidence="8">Molybdopterin-guanine dinucleotide synthase</fullName>
        <shortName evidence="8">MGD synthase</shortName>
    </alternativeName>
</protein>
<keyword evidence="7 8" id="KW-0501">Molybdenum cofactor biosynthesis</keyword>
<dbReference type="InterPro" id="IPR013482">
    <property type="entry name" value="Molybde_CF_guanTrfase"/>
</dbReference>
<dbReference type="PANTHER" id="PTHR19136">
    <property type="entry name" value="MOLYBDENUM COFACTOR GUANYLYLTRANSFERASE"/>
    <property type="match status" value="1"/>
</dbReference>
<dbReference type="GO" id="GO:0046872">
    <property type="term" value="F:metal ion binding"/>
    <property type="evidence" value="ECO:0007669"/>
    <property type="project" value="UniProtKB-KW"/>
</dbReference>
<organism evidence="10 11">
    <name type="scientific">Lentibacillus cibarius</name>
    <dbReference type="NCBI Taxonomy" id="2583219"/>
    <lineage>
        <taxon>Bacteria</taxon>
        <taxon>Bacillati</taxon>
        <taxon>Bacillota</taxon>
        <taxon>Bacilli</taxon>
        <taxon>Bacillales</taxon>
        <taxon>Bacillaceae</taxon>
        <taxon>Lentibacillus</taxon>
    </lineage>
</organism>
<dbReference type="PANTHER" id="PTHR19136:SF81">
    <property type="entry name" value="MOLYBDENUM COFACTOR GUANYLYLTRANSFERASE"/>
    <property type="match status" value="1"/>
</dbReference>
<evidence type="ECO:0000256" key="5">
    <source>
        <dbReference type="ARBA" id="ARBA00022842"/>
    </source>
</evidence>
<dbReference type="RefSeq" id="WP_142791493.1">
    <property type="nucleotide sequence ID" value="NZ_VJMZ01000001.1"/>
</dbReference>
<keyword evidence="6 8" id="KW-0342">GTP-binding</keyword>
<feature type="domain" description="MobA-like NTP transferase" evidence="9">
    <location>
        <begin position="5"/>
        <end position="157"/>
    </location>
</feature>
<evidence type="ECO:0000256" key="4">
    <source>
        <dbReference type="ARBA" id="ARBA00022741"/>
    </source>
</evidence>
<comment type="caution">
    <text evidence="10">The sequence shown here is derived from an EMBL/GenBank/DDBJ whole genome shotgun (WGS) entry which is preliminary data.</text>
</comment>
<dbReference type="InterPro" id="IPR025877">
    <property type="entry name" value="MobA-like_NTP_Trfase"/>
</dbReference>
<evidence type="ECO:0000256" key="3">
    <source>
        <dbReference type="ARBA" id="ARBA00022723"/>
    </source>
</evidence>
<dbReference type="Gene3D" id="3.90.550.10">
    <property type="entry name" value="Spore Coat Polysaccharide Biosynthesis Protein SpsA, Chain A"/>
    <property type="match status" value="1"/>
</dbReference>
<evidence type="ECO:0000256" key="8">
    <source>
        <dbReference type="HAMAP-Rule" id="MF_00316"/>
    </source>
</evidence>
<comment type="function">
    <text evidence="8">Transfers a GMP moiety from GTP to Mo-molybdopterin (Mo-MPT) cofactor (Moco or molybdenum cofactor) to form Mo-molybdopterin guanine dinucleotide (Mo-MGD) cofactor.</text>
</comment>
<accession>A0A549YKY5</accession>
<comment type="catalytic activity">
    <reaction evidence="8">
        <text>Mo-molybdopterin + GTP + H(+) = Mo-molybdopterin guanine dinucleotide + diphosphate</text>
        <dbReference type="Rhea" id="RHEA:34243"/>
        <dbReference type="ChEBI" id="CHEBI:15378"/>
        <dbReference type="ChEBI" id="CHEBI:33019"/>
        <dbReference type="ChEBI" id="CHEBI:37565"/>
        <dbReference type="ChEBI" id="CHEBI:71302"/>
        <dbReference type="ChEBI" id="CHEBI:71310"/>
        <dbReference type="EC" id="2.7.7.77"/>
    </reaction>
</comment>
<dbReference type="Proteomes" id="UP000319280">
    <property type="component" value="Unassembled WGS sequence"/>
</dbReference>
<proteinExistence type="inferred from homology"/>
<feature type="binding site" evidence="8">
    <location>
        <position position="20"/>
    </location>
    <ligand>
        <name>GTP</name>
        <dbReference type="ChEBI" id="CHEBI:37565"/>
    </ligand>
</feature>
<comment type="domain">
    <text evidence="8">The N-terminal domain determines nucleotide recognition and specific binding, while the C-terminal domain determines the specific binding to the target protein.</text>
</comment>
<evidence type="ECO:0000313" key="10">
    <source>
        <dbReference type="EMBL" id="TRM12527.1"/>
    </source>
</evidence>
<evidence type="ECO:0000256" key="2">
    <source>
        <dbReference type="ARBA" id="ARBA00022679"/>
    </source>
</evidence>
<keyword evidence="1 8" id="KW-0963">Cytoplasm</keyword>
<dbReference type="GO" id="GO:0005737">
    <property type="term" value="C:cytoplasm"/>
    <property type="evidence" value="ECO:0007669"/>
    <property type="project" value="UniProtKB-SubCell"/>
</dbReference>
<reference evidence="10 11" key="1">
    <citation type="submission" date="2019-07" db="EMBL/GenBank/DDBJ databases">
        <title>Genomic analysis of Lentibacillus sp. NKC851-2.</title>
        <authorList>
            <person name="Oh Y.J."/>
        </authorList>
    </citation>
    <scope>NUCLEOTIDE SEQUENCE [LARGE SCALE GENOMIC DNA]</scope>
    <source>
        <strain evidence="10 11">NKC851-2</strain>
    </source>
</reference>
<evidence type="ECO:0000313" key="11">
    <source>
        <dbReference type="Proteomes" id="UP000319280"/>
    </source>
</evidence>
<evidence type="ECO:0000256" key="7">
    <source>
        <dbReference type="ARBA" id="ARBA00023150"/>
    </source>
</evidence>
<dbReference type="EMBL" id="VJMZ01000001">
    <property type="protein sequence ID" value="TRM12527.1"/>
    <property type="molecule type" value="Genomic_DNA"/>
</dbReference>
<dbReference type="CDD" id="cd02503">
    <property type="entry name" value="MobA"/>
    <property type="match status" value="1"/>
</dbReference>
<dbReference type="EC" id="2.7.7.77" evidence="8"/>
<dbReference type="Pfam" id="PF12804">
    <property type="entry name" value="NTP_transf_3"/>
    <property type="match status" value="1"/>
</dbReference>
<evidence type="ECO:0000256" key="1">
    <source>
        <dbReference type="ARBA" id="ARBA00022490"/>
    </source>
</evidence>
<dbReference type="InterPro" id="IPR029044">
    <property type="entry name" value="Nucleotide-diphossugar_trans"/>
</dbReference>
<keyword evidence="4 8" id="KW-0547">Nucleotide-binding</keyword>
<dbReference type="HAMAP" id="MF_00316">
    <property type="entry name" value="MobA"/>
    <property type="match status" value="1"/>
</dbReference>
<keyword evidence="11" id="KW-1185">Reference proteome</keyword>
<dbReference type="SUPFAM" id="SSF53448">
    <property type="entry name" value="Nucleotide-diphospho-sugar transferases"/>
    <property type="match status" value="1"/>
</dbReference>
<comment type="similarity">
    <text evidence="8">Belongs to the MobA family.</text>
</comment>
<comment type="subcellular location">
    <subcellularLocation>
        <location evidence="8">Cytoplasm</location>
    </subcellularLocation>
</comment>
<dbReference type="GO" id="GO:0006777">
    <property type="term" value="P:Mo-molybdopterin cofactor biosynthetic process"/>
    <property type="evidence" value="ECO:0007669"/>
    <property type="project" value="UniProtKB-KW"/>
</dbReference>
<comment type="cofactor">
    <cofactor evidence="8">
        <name>Mg(2+)</name>
        <dbReference type="ChEBI" id="CHEBI:18420"/>
    </cofactor>
</comment>